<dbReference type="AlphaFoldDB" id="A0AAV9CMX9"/>
<keyword evidence="3" id="KW-1185">Reference proteome</keyword>
<comment type="caution">
    <text evidence="2">The sequence shown here is derived from an EMBL/GenBank/DDBJ whole genome shotgun (WGS) entry which is preliminary data.</text>
</comment>
<name>A0AAV9CMX9_ACOCL</name>
<sequence>MRPRNDASPNQDMKVVNKNIKYATLMDFMVVCPTSKHTLVDAWDGKEPSSGIKMIEKGGPPIGSYDRNRDKLRLRENNLTKSPR</sequence>
<evidence type="ECO:0000313" key="2">
    <source>
        <dbReference type="EMBL" id="KAK1289816.1"/>
    </source>
</evidence>
<protein>
    <submittedName>
        <fullName evidence="2">Uncharacterized protein</fullName>
    </submittedName>
</protein>
<gene>
    <name evidence="2" type="ORF">QJS10_CPB18g02077</name>
</gene>
<accession>A0AAV9CMX9</accession>
<dbReference type="EMBL" id="JAUJYO010000018">
    <property type="protein sequence ID" value="KAK1289816.1"/>
    <property type="molecule type" value="Genomic_DNA"/>
</dbReference>
<dbReference type="Proteomes" id="UP001180020">
    <property type="component" value="Unassembled WGS sequence"/>
</dbReference>
<feature type="region of interest" description="Disordered" evidence="1">
    <location>
        <begin position="49"/>
        <end position="84"/>
    </location>
</feature>
<proteinExistence type="predicted"/>
<reference evidence="2" key="1">
    <citation type="journal article" date="2023" name="Nat. Commun.">
        <title>Diploid and tetraploid genomes of Acorus and the evolution of monocots.</title>
        <authorList>
            <person name="Ma L."/>
            <person name="Liu K.W."/>
            <person name="Li Z."/>
            <person name="Hsiao Y.Y."/>
            <person name="Qi Y."/>
            <person name="Fu T."/>
            <person name="Tang G.D."/>
            <person name="Zhang D."/>
            <person name="Sun W.H."/>
            <person name="Liu D.K."/>
            <person name="Li Y."/>
            <person name="Chen G.Z."/>
            <person name="Liu X.D."/>
            <person name="Liao X.Y."/>
            <person name="Jiang Y.T."/>
            <person name="Yu X."/>
            <person name="Hao Y."/>
            <person name="Huang J."/>
            <person name="Zhao X.W."/>
            <person name="Ke S."/>
            <person name="Chen Y.Y."/>
            <person name="Wu W.L."/>
            <person name="Hsu J.L."/>
            <person name="Lin Y.F."/>
            <person name="Huang M.D."/>
            <person name="Li C.Y."/>
            <person name="Huang L."/>
            <person name="Wang Z.W."/>
            <person name="Zhao X."/>
            <person name="Zhong W.Y."/>
            <person name="Peng D.H."/>
            <person name="Ahmad S."/>
            <person name="Lan S."/>
            <person name="Zhang J.S."/>
            <person name="Tsai W.C."/>
            <person name="Van de Peer Y."/>
            <person name="Liu Z.J."/>
        </authorList>
    </citation>
    <scope>NUCLEOTIDE SEQUENCE</scope>
    <source>
        <strain evidence="2">CP</strain>
    </source>
</reference>
<evidence type="ECO:0000313" key="3">
    <source>
        <dbReference type="Proteomes" id="UP001180020"/>
    </source>
</evidence>
<reference evidence="2" key="2">
    <citation type="submission" date="2023-06" db="EMBL/GenBank/DDBJ databases">
        <authorList>
            <person name="Ma L."/>
            <person name="Liu K.-W."/>
            <person name="Li Z."/>
            <person name="Hsiao Y.-Y."/>
            <person name="Qi Y."/>
            <person name="Fu T."/>
            <person name="Tang G."/>
            <person name="Zhang D."/>
            <person name="Sun W.-H."/>
            <person name="Liu D.-K."/>
            <person name="Li Y."/>
            <person name="Chen G.-Z."/>
            <person name="Liu X.-D."/>
            <person name="Liao X.-Y."/>
            <person name="Jiang Y.-T."/>
            <person name="Yu X."/>
            <person name="Hao Y."/>
            <person name="Huang J."/>
            <person name="Zhao X.-W."/>
            <person name="Ke S."/>
            <person name="Chen Y.-Y."/>
            <person name="Wu W.-L."/>
            <person name="Hsu J.-L."/>
            <person name="Lin Y.-F."/>
            <person name="Huang M.-D."/>
            <person name="Li C.-Y."/>
            <person name="Huang L."/>
            <person name="Wang Z.-W."/>
            <person name="Zhao X."/>
            <person name="Zhong W.-Y."/>
            <person name="Peng D.-H."/>
            <person name="Ahmad S."/>
            <person name="Lan S."/>
            <person name="Zhang J.-S."/>
            <person name="Tsai W.-C."/>
            <person name="Van De Peer Y."/>
            <person name="Liu Z.-J."/>
        </authorList>
    </citation>
    <scope>NUCLEOTIDE SEQUENCE</scope>
    <source>
        <strain evidence="2">CP</strain>
        <tissue evidence="2">Leaves</tissue>
    </source>
</reference>
<organism evidence="2 3">
    <name type="scientific">Acorus calamus</name>
    <name type="common">Sweet flag</name>
    <dbReference type="NCBI Taxonomy" id="4465"/>
    <lineage>
        <taxon>Eukaryota</taxon>
        <taxon>Viridiplantae</taxon>
        <taxon>Streptophyta</taxon>
        <taxon>Embryophyta</taxon>
        <taxon>Tracheophyta</taxon>
        <taxon>Spermatophyta</taxon>
        <taxon>Magnoliopsida</taxon>
        <taxon>Liliopsida</taxon>
        <taxon>Acoraceae</taxon>
        <taxon>Acorus</taxon>
    </lineage>
</organism>
<feature type="compositionally biased region" description="Basic and acidic residues" evidence="1">
    <location>
        <begin position="66"/>
        <end position="78"/>
    </location>
</feature>
<evidence type="ECO:0000256" key="1">
    <source>
        <dbReference type="SAM" id="MobiDB-lite"/>
    </source>
</evidence>